<organism evidence="4 5">
    <name type="scientific">Petromyzon marinus</name>
    <name type="common">Sea lamprey</name>
    <dbReference type="NCBI Taxonomy" id="7757"/>
    <lineage>
        <taxon>Eukaryota</taxon>
        <taxon>Metazoa</taxon>
        <taxon>Chordata</taxon>
        <taxon>Craniata</taxon>
        <taxon>Vertebrata</taxon>
        <taxon>Cyclostomata</taxon>
        <taxon>Hyperoartia</taxon>
        <taxon>Petromyzontiformes</taxon>
        <taxon>Petromyzontidae</taxon>
        <taxon>Petromyzon</taxon>
    </lineage>
</organism>
<dbReference type="GO" id="GO:0007166">
    <property type="term" value="P:cell surface receptor signaling pathway"/>
    <property type="evidence" value="ECO:0007669"/>
    <property type="project" value="InterPro"/>
</dbReference>
<dbReference type="GeneID" id="116945914"/>
<evidence type="ECO:0000313" key="5">
    <source>
        <dbReference type="RefSeq" id="XP_032816483.1"/>
    </source>
</evidence>
<dbReference type="PANTHER" id="PTHR44329">
    <property type="entry name" value="SERINE/THREONINE-PROTEIN KINASE TNNI3K-RELATED"/>
    <property type="match status" value="1"/>
</dbReference>
<dbReference type="SUPFAM" id="SSF56112">
    <property type="entry name" value="Protein kinase-like (PK-like)"/>
    <property type="match status" value="1"/>
</dbReference>
<dbReference type="KEGG" id="pmrn:116945914"/>
<name>A0AAJ7TH10_PETMA</name>
<feature type="domain" description="Protein kinase" evidence="3">
    <location>
        <begin position="191"/>
        <end position="480"/>
    </location>
</feature>
<dbReference type="AlphaFoldDB" id="A0AAJ7TH10"/>
<dbReference type="Gene3D" id="1.10.510.10">
    <property type="entry name" value="Transferase(Phosphotransferase) domain 1"/>
    <property type="match status" value="1"/>
</dbReference>
<dbReference type="Gene3D" id="3.30.200.20">
    <property type="entry name" value="Phosphorylase Kinase, domain 1"/>
    <property type="match status" value="1"/>
</dbReference>
<dbReference type="InterPro" id="IPR036537">
    <property type="entry name" value="Adaptor_Cbl_N_dom_sf"/>
</dbReference>
<reference evidence="5" key="1">
    <citation type="submission" date="2025-08" db="UniProtKB">
        <authorList>
            <consortium name="RefSeq"/>
        </authorList>
    </citation>
    <scope>IDENTIFICATION</scope>
    <source>
        <tissue evidence="5">Sperm</tissue>
    </source>
</reference>
<dbReference type="PANTHER" id="PTHR44329:SF298">
    <property type="entry name" value="MIXED LINEAGE KINASE DOMAIN-LIKE PROTEIN"/>
    <property type="match status" value="1"/>
</dbReference>
<accession>A0AAJ7TH10</accession>
<dbReference type="GO" id="GO:0005524">
    <property type="term" value="F:ATP binding"/>
    <property type="evidence" value="ECO:0007669"/>
    <property type="project" value="UniProtKB-KW"/>
</dbReference>
<keyword evidence="4" id="KW-1185">Reference proteome</keyword>
<dbReference type="Gene3D" id="1.20.930.20">
    <property type="entry name" value="Adaptor protein Cbl, N-terminal domain"/>
    <property type="match status" value="1"/>
</dbReference>
<proteinExistence type="predicted"/>
<protein>
    <submittedName>
        <fullName evidence="5">Mixed lineage kinase domain-like protein</fullName>
    </submittedName>
</protein>
<dbReference type="GO" id="GO:0097527">
    <property type="term" value="P:necroptotic signaling pathway"/>
    <property type="evidence" value="ECO:0007669"/>
    <property type="project" value="TreeGrafter"/>
</dbReference>
<dbReference type="InterPro" id="IPR000719">
    <property type="entry name" value="Prot_kinase_dom"/>
</dbReference>
<dbReference type="RefSeq" id="XP_032816483.1">
    <property type="nucleotide sequence ID" value="XM_032960592.1"/>
</dbReference>
<dbReference type="CDD" id="cd21037">
    <property type="entry name" value="MLKL_NTD"/>
    <property type="match status" value="1"/>
</dbReference>
<dbReference type="InterPro" id="IPR059179">
    <property type="entry name" value="MLKL-like_MCAfunc"/>
</dbReference>
<gene>
    <name evidence="5" type="primary">MLKL</name>
</gene>
<dbReference type="Pfam" id="PF22215">
    <property type="entry name" value="MLKL_N"/>
    <property type="match status" value="1"/>
</dbReference>
<evidence type="ECO:0000313" key="4">
    <source>
        <dbReference type="Proteomes" id="UP001318040"/>
    </source>
</evidence>
<dbReference type="PROSITE" id="PS50011">
    <property type="entry name" value="PROTEIN_KINASE_DOM"/>
    <property type="match status" value="1"/>
</dbReference>
<keyword evidence="1" id="KW-0547">Nucleotide-binding</keyword>
<evidence type="ECO:0000256" key="1">
    <source>
        <dbReference type="ARBA" id="ARBA00022741"/>
    </source>
</evidence>
<dbReference type="InterPro" id="IPR011009">
    <property type="entry name" value="Kinase-like_dom_sf"/>
</dbReference>
<evidence type="ECO:0000259" key="3">
    <source>
        <dbReference type="PROSITE" id="PS50011"/>
    </source>
</evidence>
<evidence type="ECO:0000256" key="2">
    <source>
        <dbReference type="ARBA" id="ARBA00022840"/>
    </source>
</evidence>
<dbReference type="InterPro" id="IPR051681">
    <property type="entry name" value="Ser/Thr_Kinases-Pseudokinases"/>
</dbReference>
<dbReference type="CTD" id="197259"/>
<dbReference type="Proteomes" id="UP001318040">
    <property type="component" value="Chromosome 25"/>
</dbReference>
<keyword evidence="2" id="KW-0067">ATP-binding</keyword>
<dbReference type="Pfam" id="PF07714">
    <property type="entry name" value="PK_Tyr_Ser-Thr"/>
    <property type="match status" value="1"/>
</dbReference>
<dbReference type="GO" id="GO:0004672">
    <property type="term" value="F:protein kinase activity"/>
    <property type="evidence" value="ECO:0007669"/>
    <property type="project" value="InterPro"/>
</dbReference>
<sequence>MDAIEIVSKVFSVAEELYKTFQQVKSNRYQCQRLVDRVKMVIDYLQRKEKAEHVASSEGASSKSRHPDKMPCRARSNAFVQLIEVIVQIKEYIEKYENYGAIKKFMKSSDAQENFELFHERLNDIIPMITLQDINMLDRTHTYICPQNIMDATKDFREDLTRLILNAVLTETGRASESQQEEMKKTISTILNIAKDLGKSRHPVEELREIKLDEIVNRKKDITTIKYSMYKGEFCQFPVWIKHFKSDMSSYAAGSKNVMLDEAKKMRELDSENIIRLYGIIVDPSANFFAIVMEYCSRGTLRELLQSAEPLSWRSKVHMAMEGARALCRMHSMKSPVCYRNVCTDKFLVNEHYTIKLSDLGFARTCTSICRSSTNRNSSESMAFIAPERQNDLNYKPIPSCDIYSYGVVMWEIAARKIPFEGKDMKAIRSMVMNGKSEPLPEDCPEALKTLIDQARECDVPLRPGAAELVRKLLDLHEDLDL</sequence>
<dbReference type="InterPro" id="IPR001245">
    <property type="entry name" value="Ser-Thr/Tyr_kinase_cat_dom"/>
</dbReference>
<dbReference type="InterPro" id="IPR054000">
    <property type="entry name" value="MLKL_N"/>
</dbReference>